<dbReference type="InterPro" id="IPR001763">
    <property type="entry name" value="Rhodanese-like_dom"/>
</dbReference>
<sequence>MAFPHWWPWRVGILNPRPGNVTPGIMNETIAPASFRVAALYRFCRLERFGELRAPLAAFCCGRGIRGTLLLAREGINGTVAGTEAAIAELVAWLTSQPELTGLEVKYSHAAEMPFHRMKVRLKREIVTMGVDGIDPQTSVGTYVAPSEWNELISDPDTIVIDTRNDYEVALGTFRGAVDPRTATFREFPEWVEEHRGELENRKIAMFCTGGIRCEKATAFVKSLGFDDVFHLKGGILKYLEDVPAEESLWEGECFVFDERVSVTHGLEEGEAELCRACRHPLTPAERASAKYSPGISCDYCHDSRSEEDRARYAERQRQVELAARRGREHIGS</sequence>
<keyword evidence="4" id="KW-1185">Reference proteome</keyword>
<dbReference type="HAMAP" id="MF_00469">
    <property type="entry name" value="TrhO"/>
    <property type="match status" value="1"/>
</dbReference>
<comment type="similarity">
    <text evidence="1">Belongs to the TrhO family.</text>
</comment>
<feature type="domain" description="Rhodanese" evidence="2">
    <location>
        <begin position="154"/>
        <end position="248"/>
    </location>
</feature>
<accession>A0A4R6YE72</accession>
<dbReference type="SMART" id="SM00450">
    <property type="entry name" value="RHOD"/>
    <property type="match status" value="1"/>
</dbReference>
<evidence type="ECO:0000259" key="2">
    <source>
        <dbReference type="PROSITE" id="PS50206"/>
    </source>
</evidence>
<proteinExistence type="inferred from homology"/>
<evidence type="ECO:0000313" key="4">
    <source>
        <dbReference type="Proteomes" id="UP000294958"/>
    </source>
</evidence>
<dbReference type="SUPFAM" id="SSF52821">
    <property type="entry name" value="Rhodanese/Cell cycle control phosphatase"/>
    <property type="match status" value="1"/>
</dbReference>
<dbReference type="GO" id="GO:0006400">
    <property type="term" value="P:tRNA modification"/>
    <property type="evidence" value="ECO:0007669"/>
    <property type="project" value="UniProtKB-UniRule"/>
</dbReference>
<reference evidence="3 4" key="1">
    <citation type="submission" date="2019-03" db="EMBL/GenBank/DDBJ databases">
        <title>Genomic Encyclopedia of Type Strains, Phase IV (KMG-IV): sequencing the most valuable type-strain genomes for metagenomic binning, comparative biology and taxonomic classification.</title>
        <authorList>
            <person name="Goeker M."/>
        </authorList>
    </citation>
    <scope>NUCLEOTIDE SEQUENCE [LARGE SCALE GENOMIC DNA]</scope>
    <source>
        <strain evidence="3 4">DSM 11603</strain>
    </source>
</reference>
<dbReference type="InterPro" id="IPR040503">
    <property type="entry name" value="TRHO_N"/>
</dbReference>
<dbReference type="Gene3D" id="3.40.250.10">
    <property type="entry name" value="Rhodanese-like domain"/>
    <property type="match status" value="1"/>
</dbReference>
<dbReference type="InterPro" id="IPR036873">
    <property type="entry name" value="Rhodanese-like_dom_sf"/>
</dbReference>
<keyword evidence="1" id="KW-0819">tRNA processing</keyword>
<dbReference type="Gene3D" id="3.30.70.100">
    <property type="match status" value="1"/>
</dbReference>
<dbReference type="PANTHER" id="PTHR43268:SF3">
    <property type="entry name" value="RHODANESE-LIKE DOMAIN-CONTAINING PROTEIN 7-RELATED"/>
    <property type="match status" value="1"/>
</dbReference>
<name>A0A4R6YE72_9HYPH</name>
<keyword evidence="1" id="KW-0560">Oxidoreductase</keyword>
<evidence type="ECO:0000313" key="3">
    <source>
        <dbReference type="EMBL" id="TDR34291.1"/>
    </source>
</evidence>
<dbReference type="Pfam" id="PF00581">
    <property type="entry name" value="Rhodanese"/>
    <property type="match status" value="1"/>
</dbReference>
<dbReference type="CDD" id="cd01518">
    <property type="entry name" value="RHOD_YceA"/>
    <property type="match status" value="1"/>
</dbReference>
<dbReference type="AlphaFoldDB" id="A0A4R6YE72"/>
<dbReference type="Pfam" id="PF17773">
    <property type="entry name" value="UPF0176_N"/>
    <property type="match status" value="1"/>
</dbReference>
<organism evidence="3 4">
    <name type="scientific">Aquamicrobium defluvii</name>
    <dbReference type="NCBI Taxonomy" id="69279"/>
    <lineage>
        <taxon>Bacteria</taxon>
        <taxon>Pseudomonadati</taxon>
        <taxon>Pseudomonadota</taxon>
        <taxon>Alphaproteobacteria</taxon>
        <taxon>Hyphomicrobiales</taxon>
        <taxon>Phyllobacteriaceae</taxon>
        <taxon>Aquamicrobium</taxon>
    </lineage>
</organism>
<comment type="function">
    <text evidence="1">Catalyzes oxygen-dependent 5-hydroxyuridine (ho5U) modification at position 34 in tRNAs.</text>
</comment>
<dbReference type="GO" id="GO:0016705">
    <property type="term" value="F:oxidoreductase activity, acting on paired donors, with incorporation or reduction of molecular oxygen"/>
    <property type="evidence" value="ECO:0007669"/>
    <property type="project" value="UniProtKB-UniRule"/>
</dbReference>
<gene>
    <name evidence="1" type="primary">trhO</name>
    <name evidence="3" type="ORF">DES43_11560</name>
</gene>
<protein>
    <recommendedName>
        <fullName evidence="1">tRNA uridine(34) hydroxylase</fullName>
        <ecNumber evidence="1">1.14.-.-</ecNumber>
    </recommendedName>
    <alternativeName>
        <fullName evidence="1">tRNA hydroxylation protein O</fullName>
    </alternativeName>
</protein>
<dbReference type="PROSITE" id="PS50206">
    <property type="entry name" value="RHODANESE_3"/>
    <property type="match status" value="1"/>
</dbReference>
<dbReference type="Proteomes" id="UP000294958">
    <property type="component" value="Unassembled WGS sequence"/>
</dbReference>
<dbReference type="EC" id="1.14.-.-" evidence="1"/>
<comment type="caution">
    <text evidence="3">The sequence shown here is derived from an EMBL/GenBank/DDBJ whole genome shotgun (WGS) entry which is preliminary data.</text>
</comment>
<dbReference type="NCBIfam" id="NF001136">
    <property type="entry name" value="PRK00142.1-4"/>
    <property type="match status" value="1"/>
</dbReference>
<dbReference type="PANTHER" id="PTHR43268">
    <property type="entry name" value="THIOSULFATE SULFURTRANSFERASE/RHODANESE-LIKE DOMAIN-CONTAINING PROTEIN 2"/>
    <property type="match status" value="1"/>
</dbReference>
<evidence type="ECO:0000256" key="1">
    <source>
        <dbReference type="HAMAP-Rule" id="MF_00469"/>
    </source>
</evidence>
<dbReference type="EMBL" id="SNZF01000015">
    <property type="protein sequence ID" value="TDR34291.1"/>
    <property type="molecule type" value="Genomic_DNA"/>
</dbReference>
<comment type="catalytic activity">
    <reaction evidence="1">
        <text>uridine(34) in tRNA + AH2 + O2 = 5-hydroxyuridine(34) in tRNA + A + H2O</text>
        <dbReference type="Rhea" id="RHEA:64224"/>
        <dbReference type="Rhea" id="RHEA-COMP:11727"/>
        <dbReference type="Rhea" id="RHEA-COMP:13381"/>
        <dbReference type="ChEBI" id="CHEBI:13193"/>
        <dbReference type="ChEBI" id="CHEBI:15377"/>
        <dbReference type="ChEBI" id="CHEBI:15379"/>
        <dbReference type="ChEBI" id="CHEBI:17499"/>
        <dbReference type="ChEBI" id="CHEBI:65315"/>
        <dbReference type="ChEBI" id="CHEBI:136877"/>
    </reaction>
</comment>
<dbReference type="InterPro" id="IPR020936">
    <property type="entry name" value="TrhO"/>
</dbReference>